<feature type="coiled-coil region" evidence="1">
    <location>
        <begin position="134"/>
        <end position="247"/>
    </location>
</feature>
<sequence>MSKDATRLRFVTGAGEADKAPRINLKDLGLDPKLFSPSSADLISKLPDTPSSRALVLDIARAAVKQEPKRTRRRLDEDFAGVQELAPTELQVLKEADAAIKAGITTEGLLEHEKFARKASLGAEGHGSAKRSKLFDLMDKKKEIEREIFEQQQQEALEQQLAEQECEELIRQEKERLLQEQAEQARLEQLRQEKERLLKEQAEQARLEQLREEKERLLKEQAEQARLEQLRLRVEQDRIAKEGAEKLRARAGFVSSVQKALFTQAWQELEAASAADSLDVAHRLTKEVLAGPALETVDVTDSEAALASFRAQMKSRVRLHLQTTDTLPLNGSDFSSPPKAACPPSGPAKMPGADTIDQATRHEEAQQIPQAWNKQALEEEQAALRKLQKLKDDAARDEEELSKLQARMQQRQLDSQSQAKAALLARSRSQASLSSERSTASPSPAPASSLAATTTTPTTPSEPSAAHARTDTTAEISPEQLQQMCQVQKELSAIKINSATHKLEWNYLYRLVTPNSKGQPKCDVDIYNKWHQGGAAKQELLRDFVLKCYKPNDYEGNKGRLETLMTYRREKSKSQKTNLIRGWNKVKGAMQYCEKHRLTKRCKYTNELKFLVELEDRVDDELLVRLKLEEEMSAINGDYTDDCFAFGIATEEGDEPGAGKEGNKKVVLEEWPEIIEDNLILRVKKYKDHAVKRKSTFKATEALYSALGVEIHEYQLYLDMEMEALRESIMELYATIPEEYDTSLDLLRAAADVFTSLRYQTIGQPMIRVTTGLRPRNPKDEVPLHLQYIKNGLHPSMLYNQVTGTLDFFQQLIVPVENDFANLKKALDAILETYNLVCAVETGGDKKKPLGSKNASELCLALLFASIADKLQAANRCKEGSQAEGGRDLVDEVVGTFIAGNASKAVSIANTATKRTVSAYLEGEQETWDLKKIAKTHGTGSGNQFRGLVRGLEQMGRTLKVEIDYIAVPYYNQGICQHPILSTRSLFTYMLHNGCSKLLLGGYDIKMNESRTVLRQWWERYRVYDPGHPVFESKPLEDTVPLAVYGDEGTGKRKHPCYILATKAMLNCRNNSYYRNFLYTIAAHELYRGFHKGSSQHNECLDEIVRHYSLEAGSLFREGITVDVNGTGTGVRTLYFAYVGCLGDLPFQAKIWKQERNFQCAACCPFCLATRDDLWDVSDQPSWASPDVPAPWLEDSVLATIPGMSAPVMARHDIFHLGHLGVARYFYASTLVLLCRNFGFWPDSASDTLGSRLANAYDCFRTFCRGVGQTPFVKEFTTTNLHTAQTGFPKCNFKASDSVLILDFLEDYLDRPWRFDDEGVQHTMLTAIIQYNAFHRCCWKADDRRWLSREEATKAACCLDAFISCYVLLARWAFRREICHYVLVPKLHFLKHLVLDMQKDLANRAATKIANPAMFATPDGEDFVGRIARPVRELHSSTVPPLQTTWPTSCNPSQRNLCREHLGSVIQRLEQMAYNEEWIYVLCPDNISDTDPNMLSVSRGHYIAVHPRMKVHTVGYPTHFLLGQRLVDPKSAPQRGRTQLVPNGKGWVHTDVLCVWENQQSPMLVPFGHEQVCVQKGSKEFSFTFNERRERIGCLVRATMHMTKNKERRTFTLNTGEHPMEPFLMVHNDSPS</sequence>
<dbReference type="Proteomes" id="UP000186817">
    <property type="component" value="Unassembled WGS sequence"/>
</dbReference>
<protein>
    <submittedName>
        <fullName evidence="3">Uncharacterized protein</fullName>
    </submittedName>
</protein>
<evidence type="ECO:0000313" key="3">
    <source>
        <dbReference type="EMBL" id="OLP89469.1"/>
    </source>
</evidence>
<keyword evidence="1" id="KW-0175">Coiled coil</keyword>
<dbReference type="EMBL" id="LSRX01000758">
    <property type="protein sequence ID" value="OLP89469.1"/>
    <property type="molecule type" value="Genomic_DNA"/>
</dbReference>
<dbReference type="OrthoDB" id="420143at2759"/>
<evidence type="ECO:0000313" key="4">
    <source>
        <dbReference type="Proteomes" id="UP000186817"/>
    </source>
</evidence>
<proteinExistence type="predicted"/>
<reference evidence="3 4" key="1">
    <citation type="submission" date="2016-02" db="EMBL/GenBank/DDBJ databases">
        <title>Genome analysis of coral dinoflagellate symbionts highlights evolutionary adaptations to a symbiotic lifestyle.</title>
        <authorList>
            <person name="Aranda M."/>
            <person name="Li Y."/>
            <person name="Liew Y.J."/>
            <person name="Baumgarten S."/>
            <person name="Simakov O."/>
            <person name="Wilson M."/>
            <person name="Piel J."/>
            <person name="Ashoor H."/>
            <person name="Bougouffa S."/>
            <person name="Bajic V.B."/>
            <person name="Ryu T."/>
            <person name="Ravasi T."/>
            <person name="Bayer T."/>
            <person name="Micklem G."/>
            <person name="Kim H."/>
            <person name="Bhak J."/>
            <person name="Lajeunesse T.C."/>
            <person name="Voolstra C.R."/>
        </authorList>
    </citation>
    <scope>NUCLEOTIDE SEQUENCE [LARGE SCALE GENOMIC DNA]</scope>
    <source>
        <strain evidence="3 4">CCMP2467</strain>
    </source>
</reference>
<accession>A0A1Q9D2R0</accession>
<dbReference type="OMA" id="HQAAHEQ"/>
<organism evidence="3 4">
    <name type="scientific">Symbiodinium microadriaticum</name>
    <name type="common">Dinoflagellate</name>
    <name type="synonym">Zooxanthella microadriatica</name>
    <dbReference type="NCBI Taxonomy" id="2951"/>
    <lineage>
        <taxon>Eukaryota</taxon>
        <taxon>Sar</taxon>
        <taxon>Alveolata</taxon>
        <taxon>Dinophyceae</taxon>
        <taxon>Suessiales</taxon>
        <taxon>Symbiodiniaceae</taxon>
        <taxon>Symbiodinium</taxon>
    </lineage>
</organism>
<keyword evidence="4" id="KW-1185">Reference proteome</keyword>
<comment type="caution">
    <text evidence="3">The sequence shown here is derived from an EMBL/GenBank/DDBJ whole genome shotgun (WGS) entry which is preliminary data.</text>
</comment>
<feature type="compositionally biased region" description="Low complexity" evidence="2">
    <location>
        <begin position="415"/>
        <end position="466"/>
    </location>
</feature>
<name>A0A1Q9D2R0_SYMMI</name>
<feature type="region of interest" description="Disordered" evidence="2">
    <location>
        <begin position="328"/>
        <end position="354"/>
    </location>
</feature>
<evidence type="ECO:0000256" key="1">
    <source>
        <dbReference type="SAM" id="Coils"/>
    </source>
</evidence>
<gene>
    <name evidence="3" type="ORF">AK812_SmicGene29070</name>
</gene>
<evidence type="ECO:0000256" key="2">
    <source>
        <dbReference type="SAM" id="MobiDB-lite"/>
    </source>
</evidence>
<feature type="region of interest" description="Disordered" evidence="2">
    <location>
        <begin position="398"/>
        <end position="472"/>
    </location>
</feature>